<feature type="transmembrane region" description="Helical" evidence="1">
    <location>
        <begin position="15"/>
        <end position="36"/>
    </location>
</feature>
<keyword evidence="1" id="KW-1133">Transmembrane helix</keyword>
<dbReference type="InterPro" id="IPR032820">
    <property type="entry name" value="ATPase_put"/>
</dbReference>
<protein>
    <submittedName>
        <fullName evidence="2">Uncharacterized protein</fullName>
    </submittedName>
</protein>
<proteinExistence type="predicted"/>
<dbReference type="RefSeq" id="WP_344156630.1">
    <property type="nucleotide sequence ID" value="NZ_BAAAQR010000015.1"/>
</dbReference>
<accession>A0ABN3A5L1</accession>
<feature type="transmembrane region" description="Helical" evidence="1">
    <location>
        <begin position="48"/>
        <end position="66"/>
    </location>
</feature>
<dbReference type="EMBL" id="BAAAQR010000015">
    <property type="protein sequence ID" value="GAA2154240.1"/>
    <property type="molecule type" value="Genomic_DNA"/>
</dbReference>
<keyword evidence="1" id="KW-0472">Membrane</keyword>
<name>A0ABN3A5L1_9ACTN</name>
<evidence type="ECO:0000313" key="3">
    <source>
        <dbReference type="Proteomes" id="UP001501771"/>
    </source>
</evidence>
<comment type="caution">
    <text evidence="2">The sequence shown here is derived from an EMBL/GenBank/DDBJ whole genome shotgun (WGS) entry which is preliminary data.</text>
</comment>
<sequence>MVDEHSDNNLRGRDLVGLGGLLAGAVVAGLVIGLLVDDSAGTSPTFTLIGIAAGIVVGCVGFWIRVRAALRG</sequence>
<evidence type="ECO:0000313" key="2">
    <source>
        <dbReference type="EMBL" id="GAA2154240.1"/>
    </source>
</evidence>
<gene>
    <name evidence="2" type="ORF">GCM10009844_39780</name>
</gene>
<dbReference type="Pfam" id="PF09527">
    <property type="entry name" value="ATPase_gene1"/>
    <property type="match status" value="1"/>
</dbReference>
<dbReference type="Proteomes" id="UP001501771">
    <property type="component" value="Unassembled WGS sequence"/>
</dbReference>
<keyword evidence="1" id="KW-0812">Transmembrane</keyword>
<keyword evidence="3" id="KW-1185">Reference proteome</keyword>
<evidence type="ECO:0000256" key="1">
    <source>
        <dbReference type="SAM" id="Phobius"/>
    </source>
</evidence>
<organism evidence="2 3">
    <name type="scientific">Nocardioides koreensis</name>
    <dbReference type="NCBI Taxonomy" id="433651"/>
    <lineage>
        <taxon>Bacteria</taxon>
        <taxon>Bacillati</taxon>
        <taxon>Actinomycetota</taxon>
        <taxon>Actinomycetes</taxon>
        <taxon>Propionibacteriales</taxon>
        <taxon>Nocardioidaceae</taxon>
        <taxon>Nocardioides</taxon>
    </lineage>
</organism>
<reference evidence="2 3" key="1">
    <citation type="journal article" date="2019" name="Int. J. Syst. Evol. Microbiol.">
        <title>The Global Catalogue of Microorganisms (GCM) 10K type strain sequencing project: providing services to taxonomists for standard genome sequencing and annotation.</title>
        <authorList>
            <consortium name="The Broad Institute Genomics Platform"/>
            <consortium name="The Broad Institute Genome Sequencing Center for Infectious Disease"/>
            <person name="Wu L."/>
            <person name="Ma J."/>
        </authorList>
    </citation>
    <scope>NUCLEOTIDE SEQUENCE [LARGE SCALE GENOMIC DNA]</scope>
    <source>
        <strain evidence="2 3">JCM 16022</strain>
    </source>
</reference>